<dbReference type="GO" id="GO:0005886">
    <property type="term" value="C:plasma membrane"/>
    <property type="evidence" value="ECO:0007669"/>
    <property type="project" value="UniProtKB-SubCell"/>
</dbReference>
<evidence type="ECO:0000256" key="3">
    <source>
        <dbReference type="ARBA" id="ARBA00022692"/>
    </source>
</evidence>
<keyword evidence="9" id="KW-1185">Reference proteome</keyword>
<gene>
    <name evidence="8" type="ordered locus">DMR_05840</name>
</gene>
<dbReference type="eggNOG" id="COG3431">
    <property type="taxonomic scope" value="Bacteria"/>
</dbReference>
<name>C4XIB3_SOLM1</name>
<keyword evidence="4 7" id="KW-1133">Transmembrane helix</keyword>
<dbReference type="EMBL" id="AP010904">
    <property type="protein sequence ID" value="BAH74075.1"/>
    <property type="molecule type" value="Genomic_DNA"/>
</dbReference>
<evidence type="ECO:0000313" key="9">
    <source>
        <dbReference type="Proteomes" id="UP000009071"/>
    </source>
</evidence>
<feature type="transmembrane region" description="Helical" evidence="7">
    <location>
        <begin position="116"/>
        <end position="134"/>
    </location>
</feature>
<reference evidence="8 9" key="1">
    <citation type="journal article" date="2009" name="Genome Res.">
        <title>Whole genome sequence of Desulfovibrio magneticus strain RS-1 revealed common gene clusters in magnetotactic bacteria.</title>
        <authorList>
            <person name="Nakazawa H."/>
            <person name="Arakaki A."/>
            <person name="Narita-Yamada S."/>
            <person name="Yashiro I."/>
            <person name="Jinno K."/>
            <person name="Aoki N."/>
            <person name="Tsuruyama A."/>
            <person name="Okamura Y."/>
            <person name="Tanikawa S."/>
            <person name="Fujita N."/>
            <person name="Takeyama H."/>
            <person name="Matsunaga T."/>
        </authorList>
    </citation>
    <scope>NUCLEOTIDE SEQUENCE [LARGE SCALE GENOMIC DNA]</scope>
    <source>
        <strain evidence="9">ATCC 700980 / DSM 13731 / RS-1</strain>
    </source>
</reference>
<proteinExistence type="predicted"/>
<protein>
    <submittedName>
        <fullName evidence="8">Hypothetical membrane protein</fullName>
    </submittedName>
</protein>
<dbReference type="AlphaFoldDB" id="C4XIB3"/>
<dbReference type="Pfam" id="PF06146">
    <property type="entry name" value="PsiE"/>
    <property type="match status" value="1"/>
</dbReference>
<evidence type="ECO:0000256" key="1">
    <source>
        <dbReference type="ARBA" id="ARBA00004651"/>
    </source>
</evidence>
<keyword evidence="3 7" id="KW-0812">Transmembrane</keyword>
<dbReference type="InterPro" id="IPR020948">
    <property type="entry name" value="P_starv_induced_PsiE-like"/>
</dbReference>
<keyword evidence="2" id="KW-1003">Cell membrane</keyword>
<feature type="compositionally biased region" description="Polar residues" evidence="6">
    <location>
        <begin position="1"/>
        <end position="15"/>
    </location>
</feature>
<dbReference type="KEGG" id="dma:DMR_05840"/>
<feature type="transmembrane region" description="Helical" evidence="7">
    <location>
        <begin position="84"/>
        <end position="104"/>
    </location>
</feature>
<accession>C4XIB3</accession>
<dbReference type="Proteomes" id="UP000009071">
    <property type="component" value="Chromosome"/>
</dbReference>
<evidence type="ECO:0000256" key="5">
    <source>
        <dbReference type="ARBA" id="ARBA00023136"/>
    </source>
</evidence>
<evidence type="ECO:0000256" key="7">
    <source>
        <dbReference type="SAM" id="Phobius"/>
    </source>
</evidence>
<evidence type="ECO:0000256" key="4">
    <source>
        <dbReference type="ARBA" id="ARBA00022989"/>
    </source>
</evidence>
<dbReference type="HOGENOM" id="CLU_113758_2_0_7"/>
<evidence type="ECO:0000256" key="2">
    <source>
        <dbReference type="ARBA" id="ARBA00022475"/>
    </source>
</evidence>
<comment type="subcellular location">
    <subcellularLocation>
        <location evidence="1">Cell membrane</location>
        <topology evidence="1">Multi-pass membrane protein</topology>
    </subcellularLocation>
</comment>
<keyword evidence="5 7" id="KW-0472">Membrane</keyword>
<evidence type="ECO:0000313" key="8">
    <source>
        <dbReference type="EMBL" id="BAH74075.1"/>
    </source>
</evidence>
<sequence>MSDQQAARGSPTTPENPMDHDKDALPPPALTRDDVFLARCHGVIKMAVRFLAVLMTFVICWGTLDVVWVMYRRMAANPYFLLDISDILATFGAFLAVLIAIEIFENIVMYLRMEFIQVRLVLATALMAAARKVIVLDFQETDPQFVWAIAAVILALGVVYWLLSAKKAAAPAPGNPAGAP</sequence>
<feature type="region of interest" description="Disordered" evidence="6">
    <location>
        <begin position="1"/>
        <end position="25"/>
    </location>
</feature>
<feature type="transmembrane region" description="Helical" evidence="7">
    <location>
        <begin position="46"/>
        <end position="64"/>
    </location>
</feature>
<evidence type="ECO:0000256" key="6">
    <source>
        <dbReference type="SAM" id="MobiDB-lite"/>
    </source>
</evidence>
<organism evidence="8 9">
    <name type="scientific">Solidesulfovibrio magneticus (strain ATCC 700980 / DSM 13731 / RS-1)</name>
    <name type="common">Desulfovibrio magneticus</name>
    <dbReference type="NCBI Taxonomy" id="573370"/>
    <lineage>
        <taxon>Bacteria</taxon>
        <taxon>Pseudomonadati</taxon>
        <taxon>Thermodesulfobacteriota</taxon>
        <taxon>Desulfovibrionia</taxon>
        <taxon>Desulfovibrionales</taxon>
        <taxon>Desulfovibrionaceae</taxon>
        <taxon>Solidesulfovibrio</taxon>
    </lineage>
</organism>
<feature type="transmembrane region" description="Helical" evidence="7">
    <location>
        <begin position="146"/>
        <end position="163"/>
    </location>
</feature>